<keyword evidence="3" id="KW-1185">Reference proteome</keyword>
<sequence length="200" mass="22389">MAPFKEYLKDIKDIFGPSETVRSKQTWDRNPYRDPSHPVRCLQATVTTPAVPFSNAASPRAPSPDFLAEARLAAGRDPTTGRQARKAKSGLFRRKKNASEDQGRTSDIEREVEQGNSTSNTDSEARGRDESSAYHAARSQSLPVPRNFNARVDSSNYARFIQETKQRKRDRELAMAEPLTGYYAPPAPAPVEYYRPANRG</sequence>
<feature type="compositionally biased region" description="Basic and acidic residues" evidence="1">
    <location>
        <begin position="97"/>
        <end position="113"/>
    </location>
</feature>
<proteinExistence type="predicted"/>
<protein>
    <submittedName>
        <fullName evidence="2">Uncharacterized protein</fullName>
    </submittedName>
</protein>
<dbReference type="AlphaFoldDB" id="A0A6A6V0X1"/>
<feature type="compositionally biased region" description="Basic and acidic residues" evidence="1">
    <location>
        <begin position="123"/>
        <end position="132"/>
    </location>
</feature>
<feature type="compositionally biased region" description="Basic residues" evidence="1">
    <location>
        <begin position="83"/>
        <end position="96"/>
    </location>
</feature>
<evidence type="ECO:0000256" key="1">
    <source>
        <dbReference type="SAM" id="MobiDB-lite"/>
    </source>
</evidence>
<feature type="region of interest" description="Disordered" evidence="1">
    <location>
        <begin position="50"/>
        <end position="151"/>
    </location>
</feature>
<evidence type="ECO:0000313" key="2">
    <source>
        <dbReference type="EMBL" id="KAF2744178.1"/>
    </source>
</evidence>
<reference evidence="2" key="1">
    <citation type="journal article" date="2020" name="Stud. Mycol.">
        <title>101 Dothideomycetes genomes: a test case for predicting lifestyles and emergence of pathogens.</title>
        <authorList>
            <person name="Haridas S."/>
            <person name="Albert R."/>
            <person name="Binder M."/>
            <person name="Bloem J."/>
            <person name="Labutti K."/>
            <person name="Salamov A."/>
            <person name="Andreopoulos B."/>
            <person name="Baker S."/>
            <person name="Barry K."/>
            <person name="Bills G."/>
            <person name="Bluhm B."/>
            <person name="Cannon C."/>
            <person name="Castanera R."/>
            <person name="Culley D."/>
            <person name="Daum C."/>
            <person name="Ezra D."/>
            <person name="Gonzalez J."/>
            <person name="Henrissat B."/>
            <person name="Kuo A."/>
            <person name="Liang C."/>
            <person name="Lipzen A."/>
            <person name="Lutzoni F."/>
            <person name="Magnuson J."/>
            <person name="Mondo S."/>
            <person name="Nolan M."/>
            <person name="Ohm R."/>
            <person name="Pangilinan J."/>
            <person name="Park H.-J."/>
            <person name="Ramirez L."/>
            <person name="Alfaro M."/>
            <person name="Sun H."/>
            <person name="Tritt A."/>
            <person name="Yoshinaga Y."/>
            <person name="Zwiers L.-H."/>
            <person name="Turgeon B."/>
            <person name="Goodwin S."/>
            <person name="Spatafora J."/>
            <person name="Crous P."/>
            <person name="Grigoriev I."/>
        </authorList>
    </citation>
    <scope>NUCLEOTIDE SEQUENCE</scope>
    <source>
        <strain evidence="2">CBS 119925</strain>
    </source>
</reference>
<name>A0A6A6V0X1_9PLEO</name>
<gene>
    <name evidence="2" type="ORF">M011DRAFT_460990</name>
</gene>
<dbReference type="EMBL" id="MU006590">
    <property type="protein sequence ID" value="KAF2744178.1"/>
    <property type="molecule type" value="Genomic_DNA"/>
</dbReference>
<evidence type="ECO:0000313" key="3">
    <source>
        <dbReference type="Proteomes" id="UP000799440"/>
    </source>
</evidence>
<organism evidence="2 3">
    <name type="scientific">Sporormia fimetaria CBS 119925</name>
    <dbReference type="NCBI Taxonomy" id="1340428"/>
    <lineage>
        <taxon>Eukaryota</taxon>
        <taxon>Fungi</taxon>
        <taxon>Dikarya</taxon>
        <taxon>Ascomycota</taxon>
        <taxon>Pezizomycotina</taxon>
        <taxon>Dothideomycetes</taxon>
        <taxon>Pleosporomycetidae</taxon>
        <taxon>Pleosporales</taxon>
        <taxon>Sporormiaceae</taxon>
        <taxon>Sporormia</taxon>
    </lineage>
</organism>
<dbReference type="Proteomes" id="UP000799440">
    <property type="component" value="Unassembled WGS sequence"/>
</dbReference>
<accession>A0A6A6V0X1</accession>